<sequence>MRETVERTIKQKPFNVMLDSCIADEIVLLNEQGVRTVNSCCGHGENNPVAIIENNHNSLNNAVGLGYKHKILDILFSEIKLKSECHCLERVKK</sequence>
<dbReference type="AlphaFoldDB" id="A0A1G8I7Y1"/>
<keyword evidence="2" id="KW-1185">Reference proteome</keyword>
<name>A0A1G8I7Y1_9BACI</name>
<accession>A0A1G8I7Y1</accession>
<protein>
    <submittedName>
        <fullName evidence="1">Uncharacterized protein</fullName>
    </submittedName>
</protein>
<dbReference type="RefSeq" id="WP_091275545.1">
    <property type="nucleotide sequence ID" value="NZ_FNDK01000023.1"/>
</dbReference>
<dbReference type="Proteomes" id="UP000199163">
    <property type="component" value="Unassembled WGS sequence"/>
</dbReference>
<reference evidence="1 2" key="1">
    <citation type="submission" date="2016-10" db="EMBL/GenBank/DDBJ databases">
        <authorList>
            <person name="de Groot N.N."/>
        </authorList>
    </citation>
    <scope>NUCLEOTIDE SEQUENCE [LARGE SCALE GENOMIC DNA]</scope>
    <source>
        <strain evidence="1 2">DSM 21632</strain>
    </source>
</reference>
<proteinExistence type="predicted"/>
<organism evidence="1 2">
    <name type="scientific">Alteribacillus persepolensis</name>
    <dbReference type="NCBI Taxonomy" id="568899"/>
    <lineage>
        <taxon>Bacteria</taxon>
        <taxon>Bacillati</taxon>
        <taxon>Bacillota</taxon>
        <taxon>Bacilli</taxon>
        <taxon>Bacillales</taxon>
        <taxon>Bacillaceae</taxon>
        <taxon>Alteribacillus</taxon>
    </lineage>
</organism>
<evidence type="ECO:0000313" key="1">
    <source>
        <dbReference type="EMBL" id="SDI14680.1"/>
    </source>
</evidence>
<evidence type="ECO:0000313" key="2">
    <source>
        <dbReference type="Proteomes" id="UP000199163"/>
    </source>
</evidence>
<dbReference type="EMBL" id="FNDK01000023">
    <property type="protein sequence ID" value="SDI14680.1"/>
    <property type="molecule type" value="Genomic_DNA"/>
</dbReference>
<dbReference type="STRING" id="568899.SAMN05192534_12319"/>
<gene>
    <name evidence="1" type="ORF">SAMN05192534_12319</name>
</gene>
<dbReference type="OrthoDB" id="680204at2"/>